<accession>A0ABQ1H6E5</accession>
<gene>
    <name evidence="1" type="ORF">GCM10007416_35870</name>
</gene>
<evidence type="ECO:0000313" key="2">
    <source>
        <dbReference type="Proteomes" id="UP000617979"/>
    </source>
</evidence>
<dbReference type="Gene3D" id="1.10.10.10">
    <property type="entry name" value="Winged helix-like DNA-binding domain superfamily/Winged helix DNA-binding domain"/>
    <property type="match status" value="1"/>
</dbReference>
<comment type="caution">
    <text evidence="1">The sequence shown here is derived from an EMBL/GenBank/DDBJ whole genome shotgun (WGS) entry which is preliminary data.</text>
</comment>
<name>A0ABQ1H6E5_9BACL</name>
<dbReference type="InterPro" id="IPR009057">
    <property type="entry name" value="Homeodomain-like_sf"/>
</dbReference>
<dbReference type="SUPFAM" id="SSF46689">
    <property type="entry name" value="Homeodomain-like"/>
    <property type="match status" value="1"/>
</dbReference>
<dbReference type="Pfam" id="PF01527">
    <property type="entry name" value="HTH_Tnp_1"/>
    <property type="match status" value="1"/>
</dbReference>
<reference evidence="2" key="1">
    <citation type="journal article" date="2019" name="Int. J. Syst. Evol. Microbiol.">
        <title>The Global Catalogue of Microorganisms (GCM) 10K type strain sequencing project: providing services to taxonomists for standard genome sequencing and annotation.</title>
        <authorList>
            <consortium name="The Broad Institute Genomics Platform"/>
            <consortium name="The Broad Institute Genome Sequencing Center for Infectious Disease"/>
            <person name="Wu L."/>
            <person name="Ma J."/>
        </authorList>
    </citation>
    <scope>NUCLEOTIDE SEQUENCE [LARGE SCALE GENOMIC DNA]</scope>
    <source>
        <strain evidence="2">CGMCC 1.12404</strain>
    </source>
</reference>
<sequence length="97" mass="11533">MAKKGQTFKRYTLETKAEAIRLHLEEGLSYRSICERLAIRSKSQVQDWVQRHQKGESLVDHRGVWNRKHFDNLEEENAYLKAQVDFLKKRHPNLLGE</sequence>
<evidence type="ECO:0000313" key="1">
    <source>
        <dbReference type="EMBL" id="GGA59801.1"/>
    </source>
</evidence>
<evidence type="ECO:0008006" key="3">
    <source>
        <dbReference type="Google" id="ProtNLM"/>
    </source>
</evidence>
<proteinExistence type="predicted"/>
<keyword evidence="2" id="KW-1185">Reference proteome</keyword>
<organism evidence="1 2">
    <name type="scientific">Kroppenstedtia guangzhouensis</name>
    <dbReference type="NCBI Taxonomy" id="1274356"/>
    <lineage>
        <taxon>Bacteria</taxon>
        <taxon>Bacillati</taxon>
        <taxon>Bacillota</taxon>
        <taxon>Bacilli</taxon>
        <taxon>Bacillales</taxon>
        <taxon>Thermoactinomycetaceae</taxon>
        <taxon>Kroppenstedtia</taxon>
    </lineage>
</organism>
<dbReference type="EMBL" id="BMEX01000075">
    <property type="protein sequence ID" value="GGA59801.1"/>
    <property type="molecule type" value="Genomic_DNA"/>
</dbReference>
<dbReference type="Proteomes" id="UP000617979">
    <property type="component" value="Unassembled WGS sequence"/>
</dbReference>
<dbReference type="InterPro" id="IPR036388">
    <property type="entry name" value="WH-like_DNA-bd_sf"/>
</dbReference>
<protein>
    <recommendedName>
        <fullName evidence="3">Transposase</fullName>
    </recommendedName>
</protein>
<dbReference type="InterPro" id="IPR002514">
    <property type="entry name" value="Transposase_8"/>
</dbReference>